<protein>
    <submittedName>
        <fullName evidence="2">Cupin 2, conserved barrel domain protein</fullName>
    </submittedName>
</protein>
<dbReference type="InterPro" id="IPR052535">
    <property type="entry name" value="Bacilysin_H2HPP_isomerase"/>
</dbReference>
<dbReference type="Pfam" id="PF07883">
    <property type="entry name" value="Cupin_2"/>
    <property type="match status" value="1"/>
</dbReference>
<reference evidence="2 3" key="1">
    <citation type="submission" date="2020-06" db="EMBL/GenBank/DDBJ databases">
        <title>Interaction of electrochemicaly active bacteria, Geobacter bremensis R4 on different carbon anode.</title>
        <authorList>
            <person name="Meng L."/>
            <person name="Yoshida N."/>
        </authorList>
    </citation>
    <scope>NUCLEOTIDE SEQUENCE [LARGE SCALE GENOMIC DNA]</scope>
    <source>
        <strain evidence="2 3">R4</strain>
    </source>
</reference>
<dbReference type="Gene3D" id="2.60.120.10">
    <property type="entry name" value="Jelly Rolls"/>
    <property type="match status" value="1"/>
</dbReference>
<sequence length="107" mass="12023">MFAEGNPEGYQEVLEGIRRKTLVYGEKTLMVEFLLEEGARLPQHAHPHEQTGYLVRGRMRLTIGGKARDLRAGDSWCIGKGVEHGAEVIEESVAIEVFSPVREDYLP</sequence>
<dbReference type="SUPFAM" id="SSF51182">
    <property type="entry name" value="RmlC-like cupins"/>
    <property type="match status" value="1"/>
</dbReference>
<dbReference type="RefSeq" id="WP_185244408.1">
    <property type="nucleotide sequence ID" value="NZ_AP023213.1"/>
</dbReference>
<dbReference type="PIRSF" id="PIRSF029883">
    <property type="entry name" value="KdgF"/>
    <property type="match status" value="1"/>
</dbReference>
<dbReference type="InterPro" id="IPR011051">
    <property type="entry name" value="RmlC_Cupin_sf"/>
</dbReference>
<dbReference type="Proteomes" id="UP000515472">
    <property type="component" value="Chromosome"/>
</dbReference>
<gene>
    <name evidence="2" type="ORF">GEOBRER4_n0921</name>
</gene>
<keyword evidence="3" id="KW-1185">Reference proteome</keyword>
<dbReference type="InterPro" id="IPR014710">
    <property type="entry name" value="RmlC-like_jellyroll"/>
</dbReference>
<name>A0A6S6LXV7_9BACT</name>
<dbReference type="KEGG" id="gbn:GEOBRER4_08880"/>
<proteinExistence type="predicted"/>
<dbReference type="InterPro" id="IPR025499">
    <property type="entry name" value="KdgF"/>
</dbReference>
<dbReference type="PANTHER" id="PTHR40112:SF1">
    <property type="entry name" value="H2HPP ISOMERASE"/>
    <property type="match status" value="1"/>
</dbReference>
<dbReference type="InterPro" id="IPR013096">
    <property type="entry name" value="Cupin_2"/>
</dbReference>
<dbReference type="EMBL" id="AP023213">
    <property type="protein sequence ID" value="BCG46138.1"/>
    <property type="molecule type" value="Genomic_DNA"/>
</dbReference>
<accession>A0A6S6LXV7</accession>
<dbReference type="AlphaFoldDB" id="A0A6S6LXV7"/>
<evidence type="ECO:0000313" key="2">
    <source>
        <dbReference type="EMBL" id="BCG46138.1"/>
    </source>
</evidence>
<dbReference type="PANTHER" id="PTHR40112">
    <property type="entry name" value="H2HPP ISOMERASE"/>
    <property type="match status" value="1"/>
</dbReference>
<feature type="domain" description="Cupin type-2" evidence="1">
    <location>
        <begin position="33"/>
        <end position="91"/>
    </location>
</feature>
<organism evidence="2 3">
    <name type="scientific">Citrifermentans bremense</name>
    <dbReference type="NCBI Taxonomy" id="60035"/>
    <lineage>
        <taxon>Bacteria</taxon>
        <taxon>Pseudomonadati</taxon>
        <taxon>Thermodesulfobacteriota</taxon>
        <taxon>Desulfuromonadia</taxon>
        <taxon>Geobacterales</taxon>
        <taxon>Geobacteraceae</taxon>
        <taxon>Citrifermentans</taxon>
    </lineage>
</organism>
<evidence type="ECO:0000313" key="3">
    <source>
        <dbReference type="Proteomes" id="UP000515472"/>
    </source>
</evidence>
<evidence type="ECO:0000259" key="1">
    <source>
        <dbReference type="Pfam" id="PF07883"/>
    </source>
</evidence>
<dbReference type="CDD" id="cd02238">
    <property type="entry name" value="cupin_KdgF"/>
    <property type="match status" value="1"/>
</dbReference>